<name>A0A1Y1L934_PHOPY</name>
<dbReference type="SUPFAM" id="SSF48403">
    <property type="entry name" value="Ankyrin repeat"/>
    <property type="match status" value="1"/>
</dbReference>
<evidence type="ECO:0000256" key="1">
    <source>
        <dbReference type="ARBA" id="ARBA00022737"/>
    </source>
</evidence>
<dbReference type="GO" id="GO:0070531">
    <property type="term" value="C:BRCA1-A complex"/>
    <property type="evidence" value="ECO:0007669"/>
    <property type="project" value="TreeGrafter"/>
</dbReference>
<organism evidence="4">
    <name type="scientific">Photinus pyralis</name>
    <name type="common">Common eastern firefly</name>
    <name type="synonym">Lampyris pyralis</name>
    <dbReference type="NCBI Taxonomy" id="7054"/>
    <lineage>
        <taxon>Eukaryota</taxon>
        <taxon>Metazoa</taxon>
        <taxon>Ecdysozoa</taxon>
        <taxon>Arthropoda</taxon>
        <taxon>Hexapoda</taxon>
        <taxon>Insecta</taxon>
        <taxon>Pterygota</taxon>
        <taxon>Neoptera</taxon>
        <taxon>Endopterygota</taxon>
        <taxon>Coleoptera</taxon>
        <taxon>Polyphaga</taxon>
        <taxon>Elateriformia</taxon>
        <taxon>Elateroidea</taxon>
        <taxon>Lampyridae</taxon>
        <taxon>Lampyrinae</taxon>
        <taxon>Photinus</taxon>
    </lineage>
</organism>
<evidence type="ECO:0000313" key="4">
    <source>
        <dbReference type="EMBL" id="JAV68860.1"/>
    </source>
</evidence>
<dbReference type="GO" id="GO:0085020">
    <property type="term" value="P:protein K6-linked ubiquitination"/>
    <property type="evidence" value="ECO:0007669"/>
    <property type="project" value="TreeGrafter"/>
</dbReference>
<dbReference type="InterPro" id="IPR036770">
    <property type="entry name" value="Ankyrin_rpt-contain_sf"/>
</dbReference>
<sequence>MKVICHLLNTKMSELVWGIKNGDLEQVKDIIEKKAVNVNEEIDGRPPILYAADYGQADVIEYLITLGADVNSKDKHGITAILAAIWEGHKDCVKLLLERGARRDGVAPDGTTYVDSAENTEIKQMLLA</sequence>
<evidence type="ECO:0000256" key="2">
    <source>
        <dbReference type="ARBA" id="ARBA00023043"/>
    </source>
</evidence>
<feature type="repeat" description="ANK" evidence="3">
    <location>
        <begin position="43"/>
        <end position="75"/>
    </location>
</feature>
<dbReference type="KEGG" id="ppyr:116161261"/>
<protein>
    <submittedName>
        <fullName evidence="4">Uncharacterized protein</fullName>
    </submittedName>
</protein>
<dbReference type="AlphaFoldDB" id="A0A1Y1L934"/>
<dbReference type="InterPro" id="IPR002110">
    <property type="entry name" value="Ankyrin_rpt"/>
</dbReference>
<dbReference type="EMBL" id="GEZM01064024">
    <property type="protein sequence ID" value="JAV68860.1"/>
    <property type="molecule type" value="Transcribed_RNA"/>
</dbReference>
<dbReference type="Pfam" id="PF12796">
    <property type="entry name" value="Ank_2"/>
    <property type="match status" value="1"/>
</dbReference>
<dbReference type="OrthoDB" id="426293at2759"/>
<accession>A0A1Y1L934</accession>
<dbReference type="GeneID" id="116161261"/>
<reference evidence="4" key="1">
    <citation type="journal article" date="2016" name="Sci. Rep.">
        <title>Molecular characterization of firefly nuptial gifts: a multi-omics approach sheds light on postcopulatory sexual selection.</title>
        <authorList>
            <person name="Al-Wathiqui N."/>
            <person name="Fallon T.R."/>
            <person name="South A."/>
            <person name="Weng J.K."/>
            <person name="Lewis S.M."/>
        </authorList>
    </citation>
    <scope>NUCLEOTIDE SEQUENCE</scope>
</reference>
<keyword evidence="2 3" id="KW-0040">ANK repeat</keyword>
<dbReference type="PROSITE" id="PS50088">
    <property type="entry name" value="ANK_REPEAT"/>
    <property type="match status" value="2"/>
</dbReference>
<dbReference type="Gene3D" id="1.25.40.20">
    <property type="entry name" value="Ankyrin repeat-containing domain"/>
    <property type="match status" value="1"/>
</dbReference>
<proteinExistence type="predicted"/>
<dbReference type="GO" id="GO:0004842">
    <property type="term" value="F:ubiquitin-protein transferase activity"/>
    <property type="evidence" value="ECO:0007669"/>
    <property type="project" value="TreeGrafter"/>
</dbReference>
<dbReference type="RefSeq" id="XP_031330418.1">
    <property type="nucleotide sequence ID" value="XM_031474558.1"/>
</dbReference>
<feature type="repeat" description="ANK" evidence="3">
    <location>
        <begin position="76"/>
        <end position="101"/>
    </location>
</feature>
<keyword evidence="1" id="KW-0677">Repeat</keyword>
<dbReference type="PANTHER" id="PTHR24171">
    <property type="entry name" value="ANKYRIN REPEAT DOMAIN-CONTAINING PROTEIN 39-RELATED"/>
    <property type="match status" value="1"/>
</dbReference>
<dbReference type="SMART" id="SM00248">
    <property type="entry name" value="ANK"/>
    <property type="match status" value="3"/>
</dbReference>
<evidence type="ECO:0000256" key="3">
    <source>
        <dbReference type="PROSITE-ProRule" id="PRU00023"/>
    </source>
</evidence>
<dbReference type="PANTHER" id="PTHR24171:SF8">
    <property type="entry name" value="BRCA1-ASSOCIATED RING DOMAIN PROTEIN 1"/>
    <property type="match status" value="1"/>
</dbReference>
<dbReference type="PROSITE" id="PS50297">
    <property type="entry name" value="ANK_REP_REGION"/>
    <property type="match status" value="2"/>
</dbReference>
<dbReference type="GO" id="GO:0031436">
    <property type="term" value="C:BRCA1-BARD1 complex"/>
    <property type="evidence" value="ECO:0007669"/>
    <property type="project" value="TreeGrafter"/>
</dbReference>